<dbReference type="Proteomes" id="UP000192074">
    <property type="component" value="Unassembled WGS sequence"/>
</dbReference>
<proteinExistence type="inferred from homology"/>
<name>A0A822UZD3_AGRTU</name>
<comment type="caution">
    <text evidence="6">The sequence shown here is derived from an EMBL/GenBank/DDBJ whole genome shotgun (WGS) entry which is preliminary data.</text>
</comment>
<comment type="similarity">
    <text evidence="1">Belongs to the metallo-beta-lactamase superfamily.</text>
</comment>
<dbReference type="EMBL" id="FCNL01000015">
    <property type="protein sequence ID" value="CVI17035.1"/>
    <property type="molecule type" value="Genomic_DNA"/>
</dbReference>
<gene>
    <name evidence="6" type="ORF">AGR4A_Cc220005</name>
</gene>
<feature type="domain" description="Metallo-beta-lactamase" evidence="5">
    <location>
        <begin position="115"/>
        <end position="320"/>
    </location>
</feature>
<evidence type="ECO:0000313" key="7">
    <source>
        <dbReference type="Proteomes" id="UP000192074"/>
    </source>
</evidence>
<sequence>MIADLSTLSWSTESFKTFPNPGALNAVTSLTSQRRRQRHHRRPPFVAPSLAFAKAPLAATQAPGFYRLMVGKVEVTALSDGVIALPLAKIYTNTTPEHATKVLQDAFLPEETPTSVNAFLVNTGDRLVLIDAGTGTYLGPSLGRLVANIEASGYKAGEIDDVILTHIHTDHSGGLSADGKRVFANATLHVNKREAAFWLDEAKAKAAPEALKKGYAEAKESIQPYIDAGKFETFGDNAAPVPGLGSILYAGHTPGHSGIVLESDGQKIVFWGDITHGDILQFDEPDVAIEFDVDQKAAVAARDLAFRQAVEGKYLVAGAHIAFPGIGHVRTDSTNYDWLPVNYTTL</sequence>
<evidence type="ECO:0000256" key="3">
    <source>
        <dbReference type="ARBA" id="ARBA00022801"/>
    </source>
</evidence>
<dbReference type="SUPFAM" id="SSF56281">
    <property type="entry name" value="Metallo-hydrolase/oxidoreductase"/>
    <property type="match status" value="1"/>
</dbReference>
<dbReference type="GO" id="GO:0016787">
    <property type="term" value="F:hydrolase activity"/>
    <property type="evidence" value="ECO:0007669"/>
    <property type="project" value="UniProtKB-KW"/>
</dbReference>
<evidence type="ECO:0000256" key="1">
    <source>
        <dbReference type="ARBA" id="ARBA00007749"/>
    </source>
</evidence>
<dbReference type="SMART" id="SM00849">
    <property type="entry name" value="Lactamase_B"/>
    <property type="match status" value="1"/>
</dbReference>
<reference evidence="6 7" key="1">
    <citation type="submission" date="2016-01" db="EMBL/GenBank/DDBJ databases">
        <authorList>
            <person name="Regsiter A."/>
            <person name="william w."/>
        </authorList>
    </citation>
    <scope>NUCLEOTIDE SEQUENCE [LARGE SCALE GENOMIC DNA]</scope>
    <source>
        <strain evidence="6 7">B6</strain>
    </source>
</reference>
<dbReference type="Pfam" id="PF00753">
    <property type="entry name" value="Lactamase_B"/>
    <property type="match status" value="1"/>
</dbReference>
<accession>A0A822UZD3</accession>
<dbReference type="PANTHER" id="PTHR42978:SF6">
    <property type="entry name" value="QUORUM-QUENCHING LACTONASE YTNP-RELATED"/>
    <property type="match status" value="1"/>
</dbReference>
<dbReference type="InterPro" id="IPR051013">
    <property type="entry name" value="MBL_superfamily_lactonases"/>
</dbReference>
<dbReference type="InterPro" id="IPR036866">
    <property type="entry name" value="RibonucZ/Hydroxyglut_hydro"/>
</dbReference>
<dbReference type="InterPro" id="IPR001279">
    <property type="entry name" value="Metallo-B-lactamas"/>
</dbReference>
<keyword evidence="3" id="KW-0378">Hydrolase</keyword>
<evidence type="ECO:0000256" key="4">
    <source>
        <dbReference type="ARBA" id="ARBA00022833"/>
    </source>
</evidence>
<evidence type="ECO:0000313" key="6">
    <source>
        <dbReference type="EMBL" id="CVI17035.1"/>
    </source>
</evidence>
<keyword evidence="4" id="KW-0862">Zinc</keyword>
<keyword evidence="2" id="KW-0479">Metal-binding</keyword>
<dbReference type="PANTHER" id="PTHR42978">
    <property type="entry name" value="QUORUM-QUENCHING LACTONASE YTNP-RELATED-RELATED"/>
    <property type="match status" value="1"/>
</dbReference>
<evidence type="ECO:0000259" key="5">
    <source>
        <dbReference type="SMART" id="SM00849"/>
    </source>
</evidence>
<dbReference type="GO" id="GO:0046872">
    <property type="term" value="F:metal ion binding"/>
    <property type="evidence" value="ECO:0007669"/>
    <property type="project" value="UniProtKB-KW"/>
</dbReference>
<protein>
    <submittedName>
        <fullName evidence="6">Metallo-beta-lactamase, putative exported protein</fullName>
    </submittedName>
</protein>
<dbReference type="Gene3D" id="3.60.15.10">
    <property type="entry name" value="Ribonuclease Z/Hydroxyacylglutathione hydrolase-like"/>
    <property type="match status" value="1"/>
</dbReference>
<dbReference type="AlphaFoldDB" id="A0A822UZD3"/>
<evidence type="ECO:0000256" key="2">
    <source>
        <dbReference type="ARBA" id="ARBA00022723"/>
    </source>
</evidence>
<dbReference type="CDD" id="cd07720">
    <property type="entry name" value="OPHC2-like_MBL-fold"/>
    <property type="match status" value="1"/>
</dbReference>
<organism evidence="6 7">
    <name type="scientific">Agrobacterium tumefaciens str. B6</name>
    <dbReference type="NCBI Taxonomy" id="1183423"/>
    <lineage>
        <taxon>Bacteria</taxon>
        <taxon>Pseudomonadati</taxon>
        <taxon>Pseudomonadota</taxon>
        <taxon>Alphaproteobacteria</taxon>
        <taxon>Hyphomicrobiales</taxon>
        <taxon>Rhizobiaceae</taxon>
        <taxon>Rhizobium/Agrobacterium group</taxon>
        <taxon>Agrobacterium</taxon>
        <taxon>Agrobacterium tumefaciens complex</taxon>
    </lineage>
</organism>